<evidence type="ECO:0000256" key="2">
    <source>
        <dbReference type="SAM" id="Phobius"/>
    </source>
</evidence>
<keyword evidence="2" id="KW-1133">Transmembrane helix</keyword>
<evidence type="ECO:0000313" key="3">
    <source>
        <dbReference type="EMBL" id="AZS86046.1"/>
    </source>
</evidence>
<feature type="transmembrane region" description="Helical" evidence="2">
    <location>
        <begin position="52"/>
        <end position="73"/>
    </location>
</feature>
<accession>A0A3Q9KPC4</accession>
<evidence type="ECO:0000313" key="6">
    <source>
        <dbReference type="Proteomes" id="UP000501753"/>
    </source>
</evidence>
<sequence>MANTVPHDDSHRRTGTAERSGRADLAAFLLWSLLVISGLANAVASATGAGTWTHLACGAVTALSATALAVRALRARGGRR</sequence>
<dbReference type="Proteomes" id="UP000271291">
    <property type="component" value="Chromosome"/>
</dbReference>
<dbReference type="EMBL" id="CP029078">
    <property type="protein sequence ID" value="QCN87094.1"/>
    <property type="molecule type" value="Genomic_DNA"/>
</dbReference>
<evidence type="ECO:0000313" key="4">
    <source>
        <dbReference type="EMBL" id="QCN87094.1"/>
    </source>
</evidence>
<feature type="region of interest" description="Disordered" evidence="1">
    <location>
        <begin position="1"/>
        <end position="20"/>
    </location>
</feature>
<keyword evidence="6" id="KW-1185">Reference proteome</keyword>
<reference evidence="4 6" key="1">
    <citation type="submission" date="2018-04" db="EMBL/GenBank/DDBJ databases">
        <title>Complete genome sequences of Streptomyces griseoviridis K61 and characterization of antagonistic properties of biological control agents.</title>
        <authorList>
            <person name="Mariita R.M."/>
            <person name="Sello J.K."/>
        </authorList>
    </citation>
    <scope>NUCLEOTIDE SEQUENCE [LARGE SCALE GENOMIC DNA]</scope>
    <source>
        <strain evidence="4 6">K61</strain>
    </source>
</reference>
<evidence type="ECO:0000256" key="1">
    <source>
        <dbReference type="SAM" id="MobiDB-lite"/>
    </source>
</evidence>
<proteinExistence type="predicted"/>
<gene>
    <name evidence="4" type="ORF">DDJ31_20770</name>
    <name evidence="3" type="ORF">ELQ87_18510</name>
</gene>
<protein>
    <submittedName>
        <fullName evidence="3">Uncharacterized protein</fullName>
    </submittedName>
</protein>
<reference evidence="3 5" key="2">
    <citation type="submission" date="2018-12" db="EMBL/GenBank/DDBJ databases">
        <title>Streptomyces griseoviridis F1-27 complete genome.</title>
        <authorList>
            <person name="Mariita R.M."/>
            <person name="Sello J.K."/>
        </authorList>
    </citation>
    <scope>NUCLEOTIDE SEQUENCE [LARGE SCALE GENOMIC DNA]</scope>
    <source>
        <strain evidence="3 5">F1-27</strain>
    </source>
</reference>
<dbReference type="RefSeq" id="WP_127178874.1">
    <property type="nucleotide sequence ID" value="NZ_CP029078.1"/>
</dbReference>
<feature type="transmembrane region" description="Helical" evidence="2">
    <location>
        <begin position="25"/>
        <end position="46"/>
    </location>
</feature>
<name>A0A3Q9KPC4_STRGD</name>
<dbReference type="AlphaFoldDB" id="A0A3Q9KPC4"/>
<evidence type="ECO:0000313" key="5">
    <source>
        <dbReference type="Proteomes" id="UP000271291"/>
    </source>
</evidence>
<dbReference type="EMBL" id="CP034687">
    <property type="protein sequence ID" value="AZS86046.1"/>
    <property type="molecule type" value="Genomic_DNA"/>
</dbReference>
<dbReference type="KEGG" id="sgd:ELQ87_18510"/>
<keyword evidence="2" id="KW-0472">Membrane</keyword>
<keyword evidence="2" id="KW-0812">Transmembrane</keyword>
<organism evidence="3 5">
    <name type="scientific">Streptomyces griseoviridis</name>
    <dbReference type="NCBI Taxonomy" id="45398"/>
    <lineage>
        <taxon>Bacteria</taxon>
        <taxon>Bacillati</taxon>
        <taxon>Actinomycetota</taxon>
        <taxon>Actinomycetes</taxon>
        <taxon>Kitasatosporales</taxon>
        <taxon>Streptomycetaceae</taxon>
        <taxon>Streptomyces</taxon>
    </lineage>
</organism>
<dbReference type="Proteomes" id="UP000501753">
    <property type="component" value="Chromosome"/>
</dbReference>